<feature type="non-terminal residue" evidence="1">
    <location>
        <position position="1"/>
    </location>
</feature>
<proteinExistence type="predicted"/>
<dbReference type="EMBL" id="CAJVQB010098637">
    <property type="protein sequence ID" value="CAG8849925.1"/>
    <property type="molecule type" value="Genomic_DNA"/>
</dbReference>
<gene>
    <name evidence="1" type="ORF">GMARGA_LOCUS39950</name>
</gene>
<accession>A0ABN7XAN7</accession>
<organism evidence="1 2">
    <name type="scientific">Gigaspora margarita</name>
    <dbReference type="NCBI Taxonomy" id="4874"/>
    <lineage>
        <taxon>Eukaryota</taxon>
        <taxon>Fungi</taxon>
        <taxon>Fungi incertae sedis</taxon>
        <taxon>Mucoromycota</taxon>
        <taxon>Glomeromycotina</taxon>
        <taxon>Glomeromycetes</taxon>
        <taxon>Diversisporales</taxon>
        <taxon>Gigasporaceae</taxon>
        <taxon>Gigaspora</taxon>
    </lineage>
</organism>
<evidence type="ECO:0000313" key="1">
    <source>
        <dbReference type="EMBL" id="CAG8849925.1"/>
    </source>
</evidence>
<name>A0ABN7XAN7_GIGMA</name>
<keyword evidence="2" id="KW-1185">Reference proteome</keyword>
<reference evidence="1 2" key="1">
    <citation type="submission" date="2021-06" db="EMBL/GenBank/DDBJ databases">
        <authorList>
            <person name="Kallberg Y."/>
            <person name="Tangrot J."/>
            <person name="Rosling A."/>
        </authorList>
    </citation>
    <scope>NUCLEOTIDE SEQUENCE [LARGE SCALE GENOMIC DNA]</scope>
    <source>
        <strain evidence="1 2">120-4 pot B 10/14</strain>
    </source>
</reference>
<protein>
    <submittedName>
        <fullName evidence="1">4828_t:CDS:1</fullName>
    </submittedName>
</protein>
<comment type="caution">
    <text evidence="1">The sequence shown here is derived from an EMBL/GenBank/DDBJ whole genome shotgun (WGS) entry which is preliminary data.</text>
</comment>
<dbReference type="Proteomes" id="UP000789901">
    <property type="component" value="Unassembled WGS sequence"/>
</dbReference>
<evidence type="ECO:0000313" key="2">
    <source>
        <dbReference type="Proteomes" id="UP000789901"/>
    </source>
</evidence>
<sequence length="104" mass="11966">EAVAKATLYHIYNCNADEHACEILKTSTSNSESANQHTYQNIYQFYFKESLNLYLAPTLLSSLSKQSIIHPTLDYSIFEKNKTYFANEADNFYKLKNSAKPNIK</sequence>